<evidence type="ECO:0000313" key="2">
    <source>
        <dbReference type="EMBL" id="QDS72724.1"/>
    </source>
</evidence>
<feature type="compositionally biased region" description="Basic residues" evidence="1">
    <location>
        <begin position="542"/>
        <end position="553"/>
    </location>
</feature>
<feature type="region of interest" description="Disordered" evidence="1">
    <location>
        <begin position="478"/>
        <end position="553"/>
    </location>
</feature>
<accession>A0A517LAS7</accession>
<name>A0A517LAS7_9PEZI</name>
<feature type="region of interest" description="Disordered" evidence="1">
    <location>
        <begin position="393"/>
        <end position="449"/>
    </location>
</feature>
<dbReference type="OrthoDB" id="3930458at2759"/>
<keyword evidence="3" id="KW-1185">Reference proteome</keyword>
<evidence type="ECO:0000256" key="1">
    <source>
        <dbReference type="SAM" id="MobiDB-lite"/>
    </source>
</evidence>
<sequence>MRDTMRDGQKATRSASNRSKLPKEPLGRIGTTTSRPALTRAPSSMDATLAAGAAIDRHGTPMHQAITKPRESLSKPQPVRRPTRDTNPPPSPVFEDIDLEMQSASLSSWSTDPLSFGSFSTGSGVREKGSLESCGSEVDKYSFGASDEGNKVRGETNGIAGRGSLPPRTQRRGCFMGALQKFWEDWKEVNRLGGPSHEADAWAWVNSTWSGGGSKTTDLERSPRTHPAFELGQLSSGSNLGYQEQAQRAITPRAPTSAAARRGGAPDRHVLERRGADGFTEITTFSQFIDVHVKGAASRSGLRHEVRDDSVVQNINEHGVANRHDSARQPAFRIRTQEHQPPYDHRVDNIEHASAFDGFDGTQVDEEWDRQTRAPTMVSSAYGARMSHVDSADWKPVRRSQDCTRGGSGASSFYTTTTNGHPNPPARLHRRIRDDEDGGEDGDVRPSVPAIPGEYLKVIGDGAKNPWWREKHEPVSPVIGNGVVGDGRTVSPLRISRNPNEREEEEEGEGEYVPIRAEWSPHMQPQRSARQQGEGDADAHSKRGTNPHHTFHH</sequence>
<feature type="region of interest" description="Disordered" evidence="1">
    <location>
        <begin position="1"/>
        <end position="92"/>
    </location>
</feature>
<proteinExistence type="predicted"/>
<dbReference type="AlphaFoldDB" id="A0A517LAS7"/>
<organism evidence="2 3">
    <name type="scientific">Venturia effusa</name>
    <dbReference type="NCBI Taxonomy" id="50376"/>
    <lineage>
        <taxon>Eukaryota</taxon>
        <taxon>Fungi</taxon>
        <taxon>Dikarya</taxon>
        <taxon>Ascomycota</taxon>
        <taxon>Pezizomycotina</taxon>
        <taxon>Dothideomycetes</taxon>
        <taxon>Pleosporomycetidae</taxon>
        <taxon>Venturiales</taxon>
        <taxon>Venturiaceae</taxon>
        <taxon>Venturia</taxon>
    </lineage>
</organism>
<feature type="compositionally biased region" description="Polar residues" evidence="1">
    <location>
        <begin position="410"/>
        <end position="421"/>
    </location>
</feature>
<reference evidence="2 3" key="1">
    <citation type="submission" date="2019-07" db="EMBL/GenBank/DDBJ databases">
        <title>Finished genome of Venturia effusa.</title>
        <authorList>
            <person name="Young C.A."/>
            <person name="Cox M.P."/>
            <person name="Ganley A.R.D."/>
            <person name="David W.J."/>
        </authorList>
    </citation>
    <scope>NUCLEOTIDE SEQUENCE [LARGE SCALE GENOMIC DNA]</scope>
    <source>
        <strain evidence="3">albino</strain>
    </source>
</reference>
<dbReference type="EMBL" id="CP042192">
    <property type="protein sequence ID" value="QDS72724.1"/>
    <property type="molecule type" value="Genomic_DNA"/>
</dbReference>
<gene>
    <name evidence="2" type="ORF">FKW77_003711</name>
</gene>
<feature type="compositionally biased region" description="Basic and acidic residues" evidence="1">
    <location>
        <begin position="1"/>
        <end position="10"/>
    </location>
</feature>
<dbReference type="Proteomes" id="UP000316270">
    <property type="component" value="Chromosome 8"/>
</dbReference>
<evidence type="ECO:0000313" key="3">
    <source>
        <dbReference type="Proteomes" id="UP000316270"/>
    </source>
</evidence>
<feature type="compositionally biased region" description="Polar residues" evidence="1">
    <location>
        <begin position="30"/>
        <end position="46"/>
    </location>
</feature>
<feature type="compositionally biased region" description="Basic and acidic residues" evidence="1">
    <location>
        <begin position="393"/>
        <end position="402"/>
    </location>
</feature>
<protein>
    <submittedName>
        <fullName evidence="2">Uncharacterized protein</fullName>
    </submittedName>
</protein>